<sequence length="347" mass="41191">MADIFESKTAEENPMEGLCYVYIMYFDEAIGQLPLIIYPDDKLKNDRKFMRPIKYHPMWFFDIEDQDGLDHIDLEYKGYTFFAKKFLTKSKRKKRRAGLVEESPEIIVLIVSLPTDLETFEDELIKKLTKEVQDNFEEQLYEIIEAELLRDGLIKTPKIIDTIKKGTEIKKFLLKSVDKIIKDFFSKKIKMRPDVDSLQRQRAISYLALRRNEISNYMSGKGVENDSGINLFETNNEVISDFNRASNFRINSINFIVENQEIEILVQNNTERETKNLNAKIIHVKDLFEREIMNQFIDVWFPKEELLFISPVIPHSDEYLFFLIERQNKEKLISRRIDIEMIDKVIR</sequence>
<comment type="caution">
    <text evidence="1">The sequence shown here is derived from an EMBL/GenBank/DDBJ whole genome shotgun (WGS) entry which is preliminary data.</text>
</comment>
<evidence type="ECO:0000313" key="1">
    <source>
        <dbReference type="EMBL" id="KKM68883.1"/>
    </source>
</evidence>
<organism evidence="1">
    <name type="scientific">marine sediment metagenome</name>
    <dbReference type="NCBI Taxonomy" id="412755"/>
    <lineage>
        <taxon>unclassified sequences</taxon>
        <taxon>metagenomes</taxon>
        <taxon>ecological metagenomes</taxon>
    </lineage>
</organism>
<gene>
    <name evidence="1" type="ORF">LCGC14_1456420</name>
</gene>
<name>A0A0F9JH42_9ZZZZ</name>
<reference evidence="1" key="1">
    <citation type="journal article" date="2015" name="Nature">
        <title>Complex archaea that bridge the gap between prokaryotes and eukaryotes.</title>
        <authorList>
            <person name="Spang A."/>
            <person name="Saw J.H."/>
            <person name="Jorgensen S.L."/>
            <person name="Zaremba-Niedzwiedzka K."/>
            <person name="Martijn J."/>
            <person name="Lind A.E."/>
            <person name="van Eijk R."/>
            <person name="Schleper C."/>
            <person name="Guy L."/>
            <person name="Ettema T.J."/>
        </authorList>
    </citation>
    <scope>NUCLEOTIDE SEQUENCE</scope>
</reference>
<protein>
    <submittedName>
        <fullName evidence="1">Uncharacterized protein</fullName>
    </submittedName>
</protein>
<proteinExistence type="predicted"/>
<dbReference type="AlphaFoldDB" id="A0A0F9JH42"/>
<dbReference type="EMBL" id="LAZR01010088">
    <property type="protein sequence ID" value="KKM68883.1"/>
    <property type="molecule type" value="Genomic_DNA"/>
</dbReference>
<accession>A0A0F9JH42</accession>